<feature type="transmembrane region" description="Helical" evidence="8">
    <location>
        <begin position="336"/>
        <end position="359"/>
    </location>
</feature>
<keyword evidence="2" id="KW-0813">Transport</keyword>
<dbReference type="InterPro" id="IPR050352">
    <property type="entry name" value="ABCG_transporters"/>
</dbReference>
<keyword evidence="6 8" id="KW-1133">Transmembrane helix</keyword>
<evidence type="ECO:0000256" key="7">
    <source>
        <dbReference type="ARBA" id="ARBA00023136"/>
    </source>
</evidence>
<feature type="transmembrane region" description="Helical" evidence="8">
    <location>
        <begin position="894"/>
        <end position="914"/>
    </location>
</feature>
<dbReference type="Gene3D" id="3.40.50.300">
    <property type="entry name" value="P-loop containing nucleotide triphosphate hydrolases"/>
    <property type="match status" value="1"/>
</dbReference>
<feature type="domain" description="ABC transporter" evidence="10">
    <location>
        <begin position="408"/>
        <end position="667"/>
    </location>
</feature>
<keyword evidence="5" id="KW-0067">ATP-binding</keyword>
<dbReference type="AlphaFoldDB" id="A0A2N5VPJ1"/>
<feature type="chain" id="PRO_5014788632" description="ABC transporter domain-containing protein" evidence="9">
    <location>
        <begin position="30"/>
        <end position="1008"/>
    </location>
</feature>
<dbReference type="InterPro" id="IPR017871">
    <property type="entry name" value="ABC_transporter-like_CS"/>
</dbReference>
<comment type="caution">
    <text evidence="11">The sequence shown here is derived from an EMBL/GenBank/DDBJ whole genome shotgun (WGS) entry which is preliminary data.</text>
</comment>
<dbReference type="InterPro" id="IPR043926">
    <property type="entry name" value="ABCG_dom"/>
</dbReference>
<dbReference type="InterPro" id="IPR003439">
    <property type="entry name" value="ABC_transporter-like_ATP-bd"/>
</dbReference>
<evidence type="ECO:0000256" key="2">
    <source>
        <dbReference type="ARBA" id="ARBA00022448"/>
    </source>
</evidence>
<dbReference type="PANTHER" id="PTHR48041">
    <property type="entry name" value="ABC TRANSPORTER G FAMILY MEMBER 28"/>
    <property type="match status" value="1"/>
</dbReference>
<keyword evidence="9" id="KW-0732">Signal</keyword>
<sequence>MRHVGICFACFRTGSLLILSLAIISSAGAQRLCSDSSPPSPGCICYPGITNAPDCNQLACGNPYQNVTSRAPVNSTLAGASGSSGCGGQCTSGFVGSNCNICQNTNTCHQGISSVSSSGSGQTPFGLSAVATRDVICSNEPIAYTANFGECLIDNPMVKSLLPGKLVASVQRYPDVSSASLPTSNIAGISSGSTYVQLLYSPNTSAPLQDQFSCQAINCTQQVNNDIYSTSCPTLKCKCNPGSFLCGGGPLDLTNTVNAISGDVEFDCPLNKNSNTPGAAAAGACHIKMGILKNIFGPQGFSLNDCQFGECVQGKLAAAKRIELIEGKKSSLSPGFIGGLVVVGLLFLAFLGVIIFDFYRQYRARNNRGAPYLASPAAAQVEWSSLRYYLPLRSGAGSILRRRKAPPAHITDVEATRPSTGKSSASFIEAAPLSPGTQILCGLSGSVGAGTMMAILGPSGAGKSTFLDVLAGQNKVGKVSGRRHITLPSEPEAPIVVGFVDQSDILPPTSTVREALMFSARLKLPEHVSHEERKARVSEVIDLLGLSNVADSRVGDDEKRGLSGGERRRLSIGLELIARPSVLFLDEPTSGLDSVSALRVVKVLKGLSTGAADGHGTTIICSIHQPNSQIYHTFDHVCLLALGGRQMYCGPTSEAVDYFASRGLHCPSEFNPADFLLDVASDPPVGWFTDNCTESSHNKKSETIKDDASMQFPPHSPKNQIHQFGKSTATMMTQIQVISHREWLCLRRDPSLFWFLNILSILIGVLVGAMFYQVSLKISGFQNRVGSMFFTCAIFVFSSLSALTNFYRVRVLFMRERAAGFYSPTAWLIVRTYFDVIPLRVLPMLTMGTIIYWMVGLTSESTHFLRYLLVLLELGLVQTMFCMWLGASIRNLGTAVFLASMSNLFQLGFAGFFVNLTSMTKALRWIQYLTPLHFALEAMSVNEVSGGLMIDDNIQGINVKVSATLIMSLLFGFEDDSYWRNVVILFGYFLLLAAVLVFVVIRKLRQIK</sequence>
<evidence type="ECO:0000256" key="4">
    <source>
        <dbReference type="ARBA" id="ARBA00022741"/>
    </source>
</evidence>
<evidence type="ECO:0000256" key="8">
    <source>
        <dbReference type="SAM" id="Phobius"/>
    </source>
</evidence>
<reference evidence="11 12" key="1">
    <citation type="submission" date="2017-11" db="EMBL/GenBank/DDBJ databases">
        <title>De novo assembly and phasing of dikaryotic genomes from two isolates of Puccinia coronata f. sp. avenae, the causal agent of oat crown rust.</title>
        <authorList>
            <person name="Miller M.E."/>
            <person name="Zhang Y."/>
            <person name="Omidvar V."/>
            <person name="Sperschneider J."/>
            <person name="Schwessinger B."/>
            <person name="Raley C."/>
            <person name="Palmer J.M."/>
            <person name="Garnica D."/>
            <person name="Upadhyaya N."/>
            <person name="Rathjen J."/>
            <person name="Taylor J.M."/>
            <person name="Park R.F."/>
            <person name="Dodds P.N."/>
            <person name="Hirsch C.D."/>
            <person name="Kianian S.F."/>
            <person name="Figueroa M."/>
        </authorList>
    </citation>
    <scope>NUCLEOTIDE SEQUENCE [LARGE SCALE GENOMIC DNA]</scope>
    <source>
        <strain evidence="11">12SD80</strain>
    </source>
</reference>
<dbReference type="Pfam" id="PF00005">
    <property type="entry name" value="ABC_tran"/>
    <property type="match status" value="1"/>
</dbReference>
<evidence type="ECO:0000256" key="3">
    <source>
        <dbReference type="ARBA" id="ARBA00022692"/>
    </source>
</evidence>
<evidence type="ECO:0000259" key="10">
    <source>
        <dbReference type="PROSITE" id="PS50893"/>
    </source>
</evidence>
<dbReference type="Proteomes" id="UP000235392">
    <property type="component" value="Unassembled WGS sequence"/>
</dbReference>
<feature type="transmembrane region" description="Helical" evidence="8">
    <location>
        <begin position="978"/>
        <end position="1001"/>
    </location>
</feature>
<feature type="signal peptide" evidence="9">
    <location>
        <begin position="1"/>
        <end position="29"/>
    </location>
</feature>
<dbReference type="InterPro" id="IPR013525">
    <property type="entry name" value="ABC2_TM"/>
</dbReference>
<keyword evidence="4" id="KW-0547">Nucleotide-binding</keyword>
<evidence type="ECO:0000256" key="6">
    <source>
        <dbReference type="ARBA" id="ARBA00022989"/>
    </source>
</evidence>
<organism evidence="11 12">
    <name type="scientific">Puccinia coronata f. sp. avenae</name>
    <dbReference type="NCBI Taxonomy" id="200324"/>
    <lineage>
        <taxon>Eukaryota</taxon>
        <taxon>Fungi</taxon>
        <taxon>Dikarya</taxon>
        <taxon>Basidiomycota</taxon>
        <taxon>Pucciniomycotina</taxon>
        <taxon>Pucciniomycetes</taxon>
        <taxon>Pucciniales</taxon>
        <taxon>Pucciniaceae</taxon>
        <taxon>Puccinia</taxon>
    </lineage>
</organism>
<evidence type="ECO:0000256" key="9">
    <source>
        <dbReference type="SAM" id="SignalP"/>
    </source>
</evidence>
<evidence type="ECO:0000256" key="5">
    <source>
        <dbReference type="ARBA" id="ARBA00022840"/>
    </source>
</evidence>
<dbReference type="SMART" id="SM00382">
    <property type="entry name" value="AAA"/>
    <property type="match status" value="1"/>
</dbReference>
<dbReference type="Pfam" id="PF19055">
    <property type="entry name" value="ABC2_membrane_7"/>
    <property type="match status" value="1"/>
</dbReference>
<accession>A0A2N5VPJ1</accession>
<evidence type="ECO:0000313" key="11">
    <source>
        <dbReference type="EMBL" id="PLW51919.1"/>
    </source>
</evidence>
<protein>
    <recommendedName>
        <fullName evidence="10">ABC transporter domain-containing protein</fullName>
    </recommendedName>
</protein>
<dbReference type="PROSITE" id="PS00211">
    <property type="entry name" value="ABC_TRANSPORTER_1"/>
    <property type="match status" value="1"/>
</dbReference>
<dbReference type="Pfam" id="PF01061">
    <property type="entry name" value="ABC2_membrane"/>
    <property type="match status" value="1"/>
</dbReference>
<dbReference type="SUPFAM" id="SSF52540">
    <property type="entry name" value="P-loop containing nucleoside triphosphate hydrolases"/>
    <property type="match status" value="1"/>
</dbReference>
<dbReference type="GO" id="GO:0016887">
    <property type="term" value="F:ATP hydrolysis activity"/>
    <property type="evidence" value="ECO:0007669"/>
    <property type="project" value="InterPro"/>
</dbReference>
<dbReference type="PANTHER" id="PTHR48041:SF139">
    <property type="entry name" value="PROTEIN SCARLET"/>
    <property type="match status" value="1"/>
</dbReference>
<feature type="transmembrane region" description="Helical" evidence="8">
    <location>
        <begin position="752"/>
        <end position="774"/>
    </location>
</feature>
<gene>
    <name evidence="11" type="ORF">PCASD_00854</name>
</gene>
<comment type="subcellular location">
    <subcellularLocation>
        <location evidence="1">Membrane</location>
        <topology evidence="1">Multi-pass membrane protein</topology>
    </subcellularLocation>
</comment>
<dbReference type="FunFam" id="3.40.50.300:FF:003235">
    <property type="entry name" value="ABC transporter family protein"/>
    <property type="match status" value="1"/>
</dbReference>
<name>A0A2N5VPJ1_9BASI</name>
<feature type="transmembrane region" description="Helical" evidence="8">
    <location>
        <begin position="837"/>
        <end position="855"/>
    </location>
</feature>
<evidence type="ECO:0000313" key="12">
    <source>
        <dbReference type="Proteomes" id="UP000235392"/>
    </source>
</evidence>
<dbReference type="InterPro" id="IPR027417">
    <property type="entry name" value="P-loop_NTPase"/>
</dbReference>
<proteinExistence type="predicted"/>
<dbReference type="EMBL" id="PGCI01000003">
    <property type="protein sequence ID" value="PLW51919.1"/>
    <property type="molecule type" value="Genomic_DNA"/>
</dbReference>
<feature type="transmembrane region" description="Helical" evidence="8">
    <location>
        <begin position="786"/>
        <end position="807"/>
    </location>
</feature>
<dbReference type="GO" id="GO:0016020">
    <property type="term" value="C:membrane"/>
    <property type="evidence" value="ECO:0007669"/>
    <property type="project" value="UniProtKB-SubCell"/>
</dbReference>
<dbReference type="PROSITE" id="PS50893">
    <property type="entry name" value="ABC_TRANSPORTER_2"/>
    <property type="match status" value="1"/>
</dbReference>
<feature type="transmembrane region" description="Helical" evidence="8">
    <location>
        <begin position="867"/>
        <end position="887"/>
    </location>
</feature>
<keyword evidence="3 8" id="KW-0812">Transmembrane</keyword>
<dbReference type="InterPro" id="IPR003593">
    <property type="entry name" value="AAA+_ATPase"/>
</dbReference>
<keyword evidence="7 8" id="KW-0472">Membrane</keyword>
<dbReference type="GO" id="GO:0005524">
    <property type="term" value="F:ATP binding"/>
    <property type="evidence" value="ECO:0007669"/>
    <property type="project" value="UniProtKB-KW"/>
</dbReference>
<evidence type="ECO:0000256" key="1">
    <source>
        <dbReference type="ARBA" id="ARBA00004141"/>
    </source>
</evidence>
<dbReference type="GO" id="GO:0140359">
    <property type="term" value="F:ABC-type transporter activity"/>
    <property type="evidence" value="ECO:0007669"/>
    <property type="project" value="InterPro"/>
</dbReference>